<accession>A0ABW8T0B9</accession>
<gene>
    <name evidence="2" type="ORF">ACJDUG_02875</name>
</gene>
<evidence type="ECO:0000313" key="2">
    <source>
        <dbReference type="EMBL" id="MFL0245920.1"/>
    </source>
</evidence>
<evidence type="ECO:0000256" key="1">
    <source>
        <dbReference type="SAM" id="MobiDB-lite"/>
    </source>
</evidence>
<comment type="caution">
    <text evidence="2">The sequence shown here is derived from an EMBL/GenBank/DDBJ whole genome shotgun (WGS) entry which is preliminary data.</text>
</comment>
<dbReference type="RefSeq" id="WP_406768374.1">
    <property type="nucleotide sequence ID" value="NZ_JBJHZZ010000001.1"/>
</dbReference>
<dbReference type="Proteomes" id="UP001623591">
    <property type="component" value="Unassembled WGS sequence"/>
</dbReference>
<sequence>MDKSNKNKKDKLLASQSTTGSYGISNSANLTIESSGTDGDDNNSFFPNFHEEKSWSSKTSAIIDDSK</sequence>
<protein>
    <submittedName>
        <fullName evidence="2">Uncharacterized protein</fullName>
    </submittedName>
</protein>
<feature type="compositionally biased region" description="Polar residues" evidence="1">
    <location>
        <begin position="16"/>
        <end position="46"/>
    </location>
</feature>
<dbReference type="EMBL" id="JBJHZZ010000001">
    <property type="protein sequence ID" value="MFL0245920.1"/>
    <property type="molecule type" value="Genomic_DNA"/>
</dbReference>
<proteinExistence type="predicted"/>
<keyword evidence="3" id="KW-1185">Reference proteome</keyword>
<reference evidence="2 3" key="1">
    <citation type="submission" date="2024-11" db="EMBL/GenBank/DDBJ databases">
        <authorList>
            <person name="Heng Y.C."/>
            <person name="Lim A.C.H."/>
            <person name="Lee J.K.Y."/>
            <person name="Kittelmann S."/>
        </authorList>
    </citation>
    <scope>NUCLEOTIDE SEQUENCE [LARGE SCALE GENOMIC DNA]</scope>
    <source>
        <strain evidence="2 3">WILCCON 0185</strain>
    </source>
</reference>
<name>A0ABW8T0B9_9CLOT</name>
<feature type="compositionally biased region" description="Basic and acidic residues" evidence="1">
    <location>
        <begin position="1"/>
        <end position="12"/>
    </location>
</feature>
<feature type="region of interest" description="Disordered" evidence="1">
    <location>
        <begin position="1"/>
        <end position="67"/>
    </location>
</feature>
<evidence type="ECO:0000313" key="3">
    <source>
        <dbReference type="Proteomes" id="UP001623591"/>
    </source>
</evidence>
<organism evidence="2 3">
    <name type="scientific">Candidatus Clostridium stratigraminis</name>
    <dbReference type="NCBI Taxonomy" id="3381661"/>
    <lineage>
        <taxon>Bacteria</taxon>
        <taxon>Bacillati</taxon>
        <taxon>Bacillota</taxon>
        <taxon>Clostridia</taxon>
        <taxon>Eubacteriales</taxon>
        <taxon>Clostridiaceae</taxon>
        <taxon>Clostridium</taxon>
    </lineage>
</organism>